<dbReference type="SUPFAM" id="SSF48498">
    <property type="entry name" value="Tetracyclin repressor-like, C-terminal domain"/>
    <property type="match status" value="1"/>
</dbReference>
<dbReference type="PANTHER" id="PTHR47506:SF3">
    <property type="entry name" value="HTH-TYPE TRANSCRIPTIONAL REGULATOR LMRA"/>
    <property type="match status" value="1"/>
</dbReference>
<keyword evidence="7" id="KW-1185">Reference proteome</keyword>
<dbReference type="AlphaFoldDB" id="A0A0D1D2X3"/>
<dbReference type="Pfam" id="PF00440">
    <property type="entry name" value="TetR_N"/>
    <property type="match status" value="1"/>
</dbReference>
<organism evidence="6 7">
    <name type="scientific">Jannaschia aquimarina</name>
    <dbReference type="NCBI Taxonomy" id="935700"/>
    <lineage>
        <taxon>Bacteria</taxon>
        <taxon>Pseudomonadati</taxon>
        <taxon>Pseudomonadota</taxon>
        <taxon>Alphaproteobacteria</taxon>
        <taxon>Rhodobacterales</taxon>
        <taxon>Roseobacteraceae</taxon>
        <taxon>Jannaschia</taxon>
    </lineage>
</organism>
<dbReference type="RefSeq" id="WP_052501071.1">
    <property type="nucleotide sequence ID" value="NZ_FZPF01000010.1"/>
</dbReference>
<dbReference type="Pfam" id="PF21993">
    <property type="entry name" value="TetR_C_13_2"/>
    <property type="match status" value="1"/>
</dbReference>
<dbReference type="InterPro" id="IPR001647">
    <property type="entry name" value="HTH_TetR"/>
</dbReference>
<accession>A0A0D1D2X3</accession>
<dbReference type="Gene3D" id="1.10.357.10">
    <property type="entry name" value="Tetracycline Repressor, domain 2"/>
    <property type="match status" value="1"/>
</dbReference>
<sequence>MSETQDPPPRSLTTPEKLIAAASQLFRVRGYAGTGIAEILKAAGVPKGSLYHHFPGGKEDLALACADVGGKVMLRMLDRAMADAETLEEALDVFAAGMERAFARHGDWRGCPVTSTLIDGGGPPKFAERARSIFADWEAAFADHYARLGASDPAALARASLTVVQGAWAQARAHDDAARMRDVAPILKALARNEMGRPKAPRIRSLP</sequence>
<dbReference type="PRINTS" id="PR00455">
    <property type="entry name" value="HTHTETR"/>
</dbReference>
<keyword evidence="2 4" id="KW-0238">DNA-binding</keyword>
<dbReference type="SUPFAM" id="SSF46689">
    <property type="entry name" value="Homeodomain-like"/>
    <property type="match status" value="1"/>
</dbReference>
<dbReference type="InterPro" id="IPR036271">
    <property type="entry name" value="Tet_transcr_reg_TetR-rel_C_sf"/>
</dbReference>
<proteinExistence type="predicted"/>
<evidence type="ECO:0000313" key="6">
    <source>
        <dbReference type="EMBL" id="KIT14453.1"/>
    </source>
</evidence>
<dbReference type="GO" id="GO:0003677">
    <property type="term" value="F:DNA binding"/>
    <property type="evidence" value="ECO:0007669"/>
    <property type="project" value="UniProtKB-UniRule"/>
</dbReference>
<evidence type="ECO:0000313" key="7">
    <source>
        <dbReference type="Proteomes" id="UP000032232"/>
    </source>
</evidence>
<dbReference type="STRING" id="935700.jaqu_37410"/>
<evidence type="ECO:0000256" key="3">
    <source>
        <dbReference type="ARBA" id="ARBA00023163"/>
    </source>
</evidence>
<name>A0A0D1D2X3_9RHOB</name>
<protein>
    <submittedName>
        <fullName evidence="6">YxaF protein</fullName>
    </submittedName>
</protein>
<dbReference type="EMBL" id="JYFE01000074">
    <property type="protein sequence ID" value="KIT14453.1"/>
    <property type="molecule type" value="Genomic_DNA"/>
</dbReference>
<evidence type="ECO:0000256" key="4">
    <source>
        <dbReference type="PROSITE-ProRule" id="PRU00335"/>
    </source>
</evidence>
<feature type="domain" description="HTH tetR-type" evidence="5">
    <location>
        <begin position="12"/>
        <end position="72"/>
    </location>
</feature>
<gene>
    <name evidence="6" type="primary">yxaF</name>
    <name evidence="6" type="ORF">jaqu_37410</name>
</gene>
<dbReference type="InterPro" id="IPR009057">
    <property type="entry name" value="Homeodomain-like_sf"/>
</dbReference>
<reference evidence="6 7" key="1">
    <citation type="submission" date="2015-02" db="EMBL/GenBank/DDBJ databases">
        <title>Genome Sequence of Jannaschia aquimarina DSM28248, a member of the Roseobacter clade.</title>
        <authorList>
            <person name="Voget S."/>
            <person name="Daniel R."/>
        </authorList>
    </citation>
    <scope>NUCLEOTIDE SEQUENCE [LARGE SCALE GENOMIC DNA]</scope>
    <source>
        <strain evidence="6 7">GSW-M26</strain>
    </source>
</reference>
<dbReference type="PATRIC" id="fig|935700.4.peg.3856"/>
<keyword evidence="3" id="KW-0804">Transcription</keyword>
<evidence type="ECO:0000259" key="5">
    <source>
        <dbReference type="PROSITE" id="PS50977"/>
    </source>
</evidence>
<evidence type="ECO:0000256" key="1">
    <source>
        <dbReference type="ARBA" id="ARBA00023015"/>
    </source>
</evidence>
<comment type="caution">
    <text evidence="6">The sequence shown here is derived from an EMBL/GenBank/DDBJ whole genome shotgun (WGS) entry which is preliminary data.</text>
</comment>
<dbReference type="PANTHER" id="PTHR47506">
    <property type="entry name" value="TRANSCRIPTIONAL REGULATORY PROTEIN"/>
    <property type="match status" value="1"/>
</dbReference>
<dbReference type="Proteomes" id="UP000032232">
    <property type="component" value="Unassembled WGS sequence"/>
</dbReference>
<feature type="DNA-binding region" description="H-T-H motif" evidence="4">
    <location>
        <begin position="35"/>
        <end position="54"/>
    </location>
</feature>
<evidence type="ECO:0000256" key="2">
    <source>
        <dbReference type="ARBA" id="ARBA00023125"/>
    </source>
</evidence>
<dbReference type="InterPro" id="IPR054156">
    <property type="entry name" value="YxaF_TetR_C"/>
</dbReference>
<keyword evidence="1" id="KW-0805">Transcription regulation</keyword>
<dbReference type="PROSITE" id="PS50977">
    <property type="entry name" value="HTH_TETR_2"/>
    <property type="match status" value="1"/>
</dbReference>